<name>A0A443QVU0_9ACAR</name>
<dbReference type="InterPro" id="IPR000504">
    <property type="entry name" value="RRM_dom"/>
</dbReference>
<dbReference type="Gene3D" id="3.30.70.330">
    <property type="match status" value="1"/>
</dbReference>
<dbReference type="InterPro" id="IPR047131">
    <property type="entry name" value="RBFOX1-like"/>
</dbReference>
<evidence type="ECO:0000259" key="10">
    <source>
        <dbReference type="PROSITE" id="PS50102"/>
    </source>
</evidence>
<gene>
    <name evidence="11" type="ORF">B4U79_05146</name>
</gene>
<feature type="region of interest" description="Disordered" evidence="9">
    <location>
        <begin position="245"/>
        <end position="276"/>
    </location>
</feature>
<dbReference type="STRING" id="1965070.A0A443QVU0"/>
<accession>A0A443QVU0</accession>
<dbReference type="PANTHER" id="PTHR15597">
    <property type="entry name" value="ATAXIN 2-BINDING PROTEIN 1-RELATED"/>
    <property type="match status" value="1"/>
</dbReference>
<proteinExistence type="predicted"/>
<evidence type="ECO:0000256" key="6">
    <source>
        <dbReference type="ARBA" id="ARBA00023187"/>
    </source>
</evidence>
<dbReference type="SMART" id="SM00360">
    <property type="entry name" value="RRM"/>
    <property type="match status" value="1"/>
</dbReference>
<dbReference type="OrthoDB" id="5382468at2759"/>
<evidence type="ECO:0000256" key="3">
    <source>
        <dbReference type="ARBA" id="ARBA00022490"/>
    </source>
</evidence>
<dbReference type="PANTHER" id="PTHR15597:SF22">
    <property type="entry name" value="RNA-BINDING FOX PROTEIN 1, ISOFORM H"/>
    <property type="match status" value="1"/>
</dbReference>
<dbReference type="PROSITE" id="PS50102">
    <property type="entry name" value="RRM"/>
    <property type="match status" value="1"/>
</dbReference>
<dbReference type="GO" id="GO:0008380">
    <property type="term" value="P:RNA splicing"/>
    <property type="evidence" value="ECO:0007669"/>
    <property type="project" value="UniProtKB-KW"/>
</dbReference>
<evidence type="ECO:0000256" key="4">
    <source>
        <dbReference type="ARBA" id="ARBA00022664"/>
    </source>
</evidence>
<dbReference type="GO" id="GO:0006397">
    <property type="term" value="P:mRNA processing"/>
    <property type="evidence" value="ECO:0007669"/>
    <property type="project" value="UniProtKB-KW"/>
</dbReference>
<organism evidence="11 12">
    <name type="scientific">Dinothrombium tinctorium</name>
    <dbReference type="NCBI Taxonomy" id="1965070"/>
    <lineage>
        <taxon>Eukaryota</taxon>
        <taxon>Metazoa</taxon>
        <taxon>Ecdysozoa</taxon>
        <taxon>Arthropoda</taxon>
        <taxon>Chelicerata</taxon>
        <taxon>Arachnida</taxon>
        <taxon>Acari</taxon>
        <taxon>Acariformes</taxon>
        <taxon>Trombidiformes</taxon>
        <taxon>Prostigmata</taxon>
        <taxon>Anystina</taxon>
        <taxon>Parasitengona</taxon>
        <taxon>Trombidioidea</taxon>
        <taxon>Trombidiidae</taxon>
        <taxon>Dinothrombium</taxon>
    </lineage>
</organism>
<dbReference type="InterPro" id="IPR012677">
    <property type="entry name" value="Nucleotide-bd_a/b_plait_sf"/>
</dbReference>
<dbReference type="AlphaFoldDB" id="A0A443QVU0"/>
<dbReference type="GO" id="GO:0007399">
    <property type="term" value="P:nervous system development"/>
    <property type="evidence" value="ECO:0007669"/>
    <property type="project" value="InterPro"/>
</dbReference>
<sequence>MKREWLREFDQIDELIWSTVGCVPEKPIAYEPPSIASFFDTFHSYCANNLSKICQSDQTLDFPFETSSKSEGSESDISEFLDQTPLCYRPLIGRHDSLSSTSSYYSSSLSSTPSSSLSSSLSISEIWQPMVSPFPCERDSASPLTDSAIDVASSGRFKERCEMSQEERERRIYVSNIPFKFGDSELRALCEPYGRVYSAEVIYNDRGSKGFGFVTFERLCDADRARQELNNSIVEGRKIEVNKATAKGRNKNANKEKEKSCNKEKESNIDNRCHHL</sequence>
<comment type="subcellular location">
    <subcellularLocation>
        <location evidence="2">Cytoplasm</location>
    </subcellularLocation>
    <subcellularLocation>
        <location evidence="1">Nucleus</location>
    </subcellularLocation>
</comment>
<reference evidence="11 12" key="1">
    <citation type="journal article" date="2018" name="Gigascience">
        <title>Genomes of trombidid mites reveal novel predicted allergens and laterally-transferred genes associated with secondary metabolism.</title>
        <authorList>
            <person name="Dong X."/>
            <person name="Chaisiri K."/>
            <person name="Xia D."/>
            <person name="Armstrong S.D."/>
            <person name="Fang Y."/>
            <person name="Donnelly M.J."/>
            <person name="Kadowaki T."/>
            <person name="McGarry J.W."/>
            <person name="Darby A.C."/>
            <person name="Makepeace B.L."/>
        </authorList>
    </citation>
    <scope>NUCLEOTIDE SEQUENCE [LARGE SCALE GENOMIC DNA]</scope>
    <source>
        <strain evidence="11">UoL-WK</strain>
    </source>
</reference>
<feature type="domain" description="RRM" evidence="10">
    <location>
        <begin position="170"/>
        <end position="246"/>
    </location>
</feature>
<evidence type="ECO:0000256" key="7">
    <source>
        <dbReference type="ARBA" id="ARBA00023242"/>
    </source>
</evidence>
<evidence type="ECO:0000313" key="11">
    <source>
        <dbReference type="EMBL" id="RWS07148.1"/>
    </source>
</evidence>
<evidence type="ECO:0000256" key="2">
    <source>
        <dbReference type="ARBA" id="ARBA00004496"/>
    </source>
</evidence>
<keyword evidence="7" id="KW-0539">Nucleus</keyword>
<dbReference type="InterPro" id="IPR035979">
    <property type="entry name" value="RBD_domain_sf"/>
</dbReference>
<feature type="compositionally biased region" description="Basic and acidic residues" evidence="9">
    <location>
        <begin position="253"/>
        <end position="276"/>
    </location>
</feature>
<evidence type="ECO:0000256" key="8">
    <source>
        <dbReference type="PROSITE-ProRule" id="PRU00176"/>
    </source>
</evidence>
<protein>
    <submittedName>
        <fullName evidence="11">RNA binding protein fox-1 3-like isoform X3</fullName>
    </submittedName>
</protein>
<evidence type="ECO:0000256" key="5">
    <source>
        <dbReference type="ARBA" id="ARBA00022884"/>
    </source>
</evidence>
<dbReference type="FunFam" id="3.30.70.330:FF:000375">
    <property type="entry name" value="RNA binding fox-1 homolog 1"/>
    <property type="match status" value="1"/>
</dbReference>
<dbReference type="GO" id="GO:0005737">
    <property type="term" value="C:cytoplasm"/>
    <property type="evidence" value="ECO:0007669"/>
    <property type="project" value="UniProtKB-SubCell"/>
</dbReference>
<dbReference type="EMBL" id="NCKU01003633">
    <property type="protein sequence ID" value="RWS07148.1"/>
    <property type="molecule type" value="Genomic_DNA"/>
</dbReference>
<dbReference type="Proteomes" id="UP000285301">
    <property type="component" value="Unassembled WGS sequence"/>
</dbReference>
<dbReference type="GO" id="GO:0003729">
    <property type="term" value="F:mRNA binding"/>
    <property type="evidence" value="ECO:0007669"/>
    <property type="project" value="TreeGrafter"/>
</dbReference>
<dbReference type="GO" id="GO:0000381">
    <property type="term" value="P:regulation of alternative mRNA splicing, via spliceosome"/>
    <property type="evidence" value="ECO:0007669"/>
    <property type="project" value="InterPro"/>
</dbReference>
<dbReference type="Pfam" id="PF00076">
    <property type="entry name" value="RRM_1"/>
    <property type="match status" value="1"/>
</dbReference>
<keyword evidence="3" id="KW-0963">Cytoplasm</keyword>
<dbReference type="SUPFAM" id="SSF54928">
    <property type="entry name" value="RNA-binding domain, RBD"/>
    <property type="match status" value="1"/>
</dbReference>
<evidence type="ECO:0000256" key="1">
    <source>
        <dbReference type="ARBA" id="ARBA00004123"/>
    </source>
</evidence>
<keyword evidence="4" id="KW-0507">mRNA processing</keyword>
<comment type="caution">
    <text evidence="11">The sequence shown here is derived from an EMBL/GenBank/DDBJ whole genome shotgun (WGS) entry which is preliminary data.</text>
</comment>
<keyword evidence="6" id="KW-0508">mRNA splicing</keyword>
<keyword evidence="5 8" id="KW-0694">RNA-binding</keyword>
<keyword evidence="12" id="KW-1185">Reference proteome</keyword>
<feature type="non-terminal residue" evidence="11">
    <location>
        <position position="276"/>
    </location>
</feature>
<evidence type="ECO:0000313" key="12">
    <source>
        <dbReference type="Proteomes" id="UP000285301"/>
    </source>
</evidence>
<evidence type="ECO:0000256" key="9">
    <source>
        <dbReference type="SAM" id="MobiDB-lite"/>
    </source>
</evidence>
<dbReference type="GO" id="GO:0005634">
    <property type="term" value="C:nucleus"/>
    <property type="evidence" value="ECO:0007669"/>
    <property type="project" value="UniProtKB-SubCell"/>
</dbReference>